<dbReference type="AlphaFoldDB" id="A0A7T0G0G6"/>
<protein>
    <submittedName>
        <fullName evidence="1">Uncharacterized protein</fullName>
    </submittedName>
</protein>
<accession>A0A7T0G0G6</accession>
<evidence type="ECO:0000313" key="1">
    <source>
        <dbReference type="EMBL" id="QPJ62510.1"/>
    </source>
</evidence>
<proteinExistence type="predicted"/>
<reference evidence="1 2" key="1">
    <citation type="submission" date="2020-02" db="EMBL/GenBank/DDBJ databases">
        <title>Genomic and physiological characterization of two novel Nitrospinaceae genera.</title>
        <authorList>
            <person name="Mueller A.J."/>
            <person name="Jung M.-Y."/>
            <person name="Strachan C.R."/>
            <person name="Herbold C.W."/>
            <person name="Kirkegaard R.H."/>
            <person name="Daims H."/>
        </authorList>
    </citation>
    <scope>NUCLEOTIDE SEQUENCE [LARGE SCALE GENOMIC DNA]</scope>
    <source>
        <strain evidence="1">EB</strain>
    </source>
</reference>
<organism evidence="1 2">
    <name type="scientific">Candidatus Nitronauta litoralis</name>
    <dbReference type="NCBI Taxonomy" id="2705533"/>
    <lineage>
        <taxon>Bacteria</taxon>
        <taxon>Pseudomonadati</taxon>
        <taxon>Nitrospinota/Tectimicrobiota group</taxon>
        <taxon>Nitrospinota</taxon>
        <taxon>Nitrospinia</taxon>
        <taxon>Nitrospinales</taxon>
        <taxon>Nitrospinaceae</taxon>
        <taxon>Candidatus Nitronauta</taxon>
    </lineage>
</organism>
<evidence type="ECO:0000313" key="2">
    <source>
        <dbReference type="Proteomes" id="UP000594688"/>
    </source>
</evidence>
<dbReference type="Proteomes" id="UP000594688">
    <property type="component" value="Chromosome"/>
</dbReference>
<dbReference type="KEGG" id="nli:G3M70_11770"/>
<gene>
    <name evidence="1" type="ORF">G3M70_11770</name>
</gene>
<sequence>MMPRLNLEDARAVGAAVEYALSTLPQNAPQRPNWERAFDRLHLRLKLAEQGIRHQRRKHSKLGPAND</sequence>
<dbReference type="EMBL" id="CP048685">
    <property type="protein sequence ID" value="QPJ62510.1"/>
    <property type="molecule type" value="Genomic_DNA"/>
</dbReference>
<name>A0A7T0G0G6_9BACT</name>